<gene>
    <name evidence="2" type="ORF">L5515_015478</name>
</gene>
<feature type="coiled-coil region" evidence="1">
    <location>
        <begin position="16"/>
        <end position="50"/>
    </location>
</feature>
<dbReference type="AlphaFoldDB" id="A0AAE9EIW7"/>
<evidence type="ECO:0000313" key="2">
    <source>
        <dbReference type="EMBL" id="UMM20123.1"/>
    </source>
</evidence>
<reference evidence="2 3" key="1">
    <citation type="submission" date="2022-04" db="EMBL/GenBank/DDBJ databases">
        <title>Chromosome-level reference genomes for two strains of Caenorhabditis briggsae: an improved platform for comparative genomics.</title>
        <authorList>
            <person name="Stevens L."/>
            <person name="Andersen E."/>
        </authorList>
    </citation>
    <scope>NUCLEOTIDE SEQUENCE [LARGE SCALE GENOMIC DNA]</scope>
    <source>
        <strain evidence="2">VX34</strain>
        <tissue evidence="2">Whole-organism</tissue>
    </source>
</reference>
<name>A0AAE9EIW7_CAEBR</name>
<proteinExistence type="predicted"/>
<sequence length="162" mass="18556">MSLCSSSVPVFGSSLNLNQAIEIARLRQQLANVSRQNEELQEEIVKLNFIQKVLETKKNFYIGCSQTAHRFLADERKTVEELREKCVCGKIEKKVEEVKKVKEEVFEDEECVPDMQKYVAVKTVKKKILDDFPLESTHRPAAGLKRRLSNVMEPSKKSTVVV</sequence>
<organism evidence="2 3">
    <name type="scientific">Caenorhabditis briggsae</name>
    <dbReference type="NCBI Taxonomy" id="6238"/>
    <lineage>
        <taxon>Eukaryota</taxon>
        <taxon>Metazoa</taxon>
        <taxon>Ecdysozoa</taxon>
        <taxon>Nematoda</taxon>
        <taxon>Chromadorea</taxon>
        <taxon>Rhabditida</taxon>
        <taxon>Rhabditina</taxon>
        <taxon>Rhabditomorpha</taxon>
        <taxon>Rhabditoidea</taxon>
        <taxon>Rhabditidae</taxon>
        <taxon>Peloderinae</taxon>
        <taxon>Caenorhabditis</taxon>
    </lineage>
</organism>
<keyword evidence="3" id="KW-1185">Reference proteome</keyword>
<protein>
    <submittedName>
        <fullName evidence="2">Uncharacterized protein</fullName>
    </submittedName>
</protein>
<dbReference type="EMBL" id="CP092621">
    <property type="protein sequence ID" value="UMM20123.1"/>
    <property type="molecule type" value="Genomic_DNA"/>
</dbReference>
<dbReference type="Proteomes" id="UP000829354">
    <property type="component" value="Chromosome II"/>
</dbReference>
<keyword evidence="1" id="KW-0175">Coiled coil</keyword>
<evidence type="ECO:0000313" key="3">
    <source>
        <dbReference type="Proteomes" id="UP000829354"/>
    </source>
</evidence>
<evidence type="ECO:0000256" key="1">
    <source>
        <dbReference type="SAM" id="Coils"/>
    </source>
</evidence>
<accession>A0AAE9EIW7</accession>